<dbReference type="PANTHER" id="PTHR23076:SF97">
    <property type="entry name" value="ATP-DEPENDENT ZINC METALLOPROTEASE YME1L1"/>
    <property type="match status" value="1"/>
</dbReference>
<evidence type="ECO:0000313" key="2">
    <source>
        <dbReference type="EMBL" id="GLC62680.1"/>
    </source>
</evidence>
<organism evidence="3 4">
    <name type="scientific">Pleodorina starrii</name>
    <dbReference type="NCBI Taxonomy" id="330485"/>
    <lineage>
        <taxon>Eukaryota</taxon>
        <taxon>Viridiplantae</taxon>
        <taxon>Chlorophyta</taxon>
        <taxon>core chlorophytes</taxon>
        <taxon>Chlorophyceae</taxon>
        <taxon>CS clade</taxon>
        <taxon>Chlamydomonadales</taxon>
        <taxon>Volvocaceae</taxon>
        <taxon>Pleodorina</taxon>
    </lineage>
</organism>
<dbReference type="EMBL" id="BRXU01000068">
    <property type="protein sequence ID" value="GLC62680.1"/>
    <property type="molecule type" value="Genomic_DNA"/>
</dbReference>
<dbReference type="SUPFAM" id="SSF140990">
    <property type="entry name" value="FtsH protease domain-like"/>
    <property type="match status" value="1"/>
</dbReference>
<dbReference type="SMART" id="SM00382">
    <property type="entry name" value="AAA"/>
    <property type="match status" value="1"/>
</dbReference>
<dbReference type="InterPro" id="IPR003959">
    <property type="entry name" value="ATPase_AAA_core"/>
</dbReference>
<sequence>MTASKSAHPSPAPAWLPFARKLLHRLREPTGEALPDPELAAELGLASEPAALTPRTLLTALRLAASLGGQAAVTAALRPGALTLLRGIPAEDIPLLRHVLPSLLPGAWRIRELKPDDGAPREHPGATTLHLITVAAPGRGDALQHPLIAGLDSAAPLLILLAAGAALPDARPGRHAVIHEFAPIGADLVWALLEALQHLPRQGAAADRALLRQAFDSGLHLDSTDVLLALRAPTMAELAARLAGSPVAPGDAAAPPTLDSLTGDGPALQAARHLVEDLQLWRAGRLEWSEITRSALFYGPPGTGKSWLAQALAASAGVSAITGSFGEWQAAGHLGEMLKAMRRTFAEARARAPALLILDELDAVGNRGDNAGPNQNYRVQVINAFLALMDEIARAPGVIVVATCNHIDLIDPAVLRPGRFDLRVEVPLPDAATLAGVLRRHLALPEAEISVLARHCVGLSLAECDAELRAARGAARRAGVALDAAGLMARLDAGRDPAIDRRVALHECGHALVTTALGRGTVQRLALAGSGGTTRIARRPQAGLIADHTDLLAELMAGRAAERLVLGAVSAGAGGPPDSDLALATRVALDLETRYGLGAEGPLWFGDSAAPMRDPALRARCRRHLETAEARAAALLAPHRALLEDMAAALVTRRELSDDDLTPWLQRLDLEVAAQPSHSTKSAGAPVMPQATTRRDLIATLPGLAVLLATEPAAGRAPPTAAPPRPAFQAAQRAWHRAWQRYRAQDQISAAHRFETTEPGRAALARMDALLVRIDEIEASLAKTPARTRAELRIKIEILSLDGALRPEFQDAVRADVERLLPPAP</sequence>
<keyword evidence="4" id="KW-1185">Reference proteome</keyword>
<dbReference type="Pfam" id="PF01434">
    <property type="entry name" value="Peptidase_M41"/>
    <property type="match status" value="1"/>
</dbReference>
<dbReference type="InterPro" id="IPR027417">
    <property type="entry name" value="P-loop_NTPase"/>
</dbReference>
<dbReference type="AlphaFoldDB" id="A0A9W6C3G0"/>
<feature type="domain" description="AAA+ ATPase" evidence="1">
    <location>
        <begin position="291"/>
        <end position="430"/>
    </location>
</feature>
<dbReference type="SUPFAM" id="SSF52540">
    <property type="entry name" value="P-loop containing nucleoside triphosphate hydrolases"/>
    <property type="match status" value="1"/>
</dbReference>
<evidence type="ECO:0000313" key="4">
    <source>
        <dbReference type="Proteomes" id="UP001165080"/>
    </source>
</evidence>
<dbReference type="GO" id="GO:0004176">
    <property type="term" value="F:ATP-dependent peptidase activity"/>
    <property type="evidence" value="ECO:0007669"/>
    <property type="project" value="InterPro"/>
</dbReference>
<dbReference type="InterPro" id="IPR037219">
    <property type="entry name" value="Peptidase_M41-like"/>
</dbReference>
<dbReference type="Proteomes" id="UP001165080">
    <property type="component" value="Unassembled WGS sequence"/>
</dbReference>
<dbReference type="GO" id="GO:0030163">
    <property type="term" value="P:protein catabolic process"/>
    <property type="evidence" value="ECO:0007669"/>
    <property type="project" value="TreeGrafter"/>
</dbReference>
<dbReference type="GO" id="GO:0004222">
    <property type="term" value="F:metalloendopeptidase activity"/>
    <property type="evidence" value="ECO:0007669"/>
    <property type="project" value="InterPro"/>
</dbReference>
<proteinExistence type="predicted"/>
<dbReference type="GO" id="GO:0005524">
    <property type="term" value="F:ATP binding"/>
    <property type="evidence" value="ECO:0007669"/>
    <property type="project" value="InterPro"/>
</dbReference>
<reference evidence="3 4" key="2">
    <citation type="journal article" date="2023" name="Commun. Biol.">
        <title>Reorganization of the ancestral sex-determining regions during the evolution of trioecy in Pleodorina starrii.</title>
        <authorList>
            <person name="Takahashi K."/>
            <person name="Suzuki S."/>
            <person name="Kawai-Toyooka H."/>
            <person name="Yamamoto K."/>
            <person name="Hamaji T."/>
            <person name="Ootsuki R."/>
            <person name="Yamaguchi H."/>
            <person name="Kawachi M."/>
            <person name="Higashiyama T."/>
            <person name="Nozaki H."/>
        </authorList>
    </citation>
    <scope>NUCLEOTIDE SEQUENCE [LARGE SCALE GENOMIC DNA]</scope>
    <source>
        <strain evidence="3 4">NIES-4479</strain>
    </source>
</reference>
<dbReference type="Pfam" id="PF00004">
    <property type="entry name" value="AAA"/>
    <property type="match status" value="1"/>
</dbReference>
<dbReference type="GO" id="GO:0005886">
    <property type="term" value="C:plasma membrane"/>
    <property type="evidence" value="ECO:0007669"/>
    <property type="project" value="TreeGrafter"/>
</dbReference>
<evidence type="ECO:0000313" key="3">
    <source>
        <dbReference type="EMBL" id="GLC62710.1"/>
    </source>
</evidence>
<dbReference type="GO" id="GO:0016887">
    <property type="term" value="F:ATP hydrolysis activity"/>
    <property type="evidence" value="ECO:0007669"/>
    <property type="project" value="InterPro"/>
</dbReference>
<reference evidence="3" key="1">
    <citation type="submission" date="2022-08" db="EMBL/GenBank/DDBJ databases">
        <authorList>
            <person name="Takahashi K."/>
            <person name="Suzuki S."/>
            <person name="Kawachi M."/>
            <person name="Higashiyama T."/>
            <person name="Nozaki H."/>
        </authorList>
    </citation>
    <scope>NUCLEOTIDE SEQUENCE</scope>
    <source>
        <strain evidence="3">NIES-4479</strain>
    </source>
</reference>
<protein>
    <recommendedName>
        <fullName evidence="1">AAA+ ATPase domain-containing protein</fullName>
    </recommendedName>
</protein>
<dbReference type="GO" id="GO:0006508">
    <property type="term" value="P:proteolysis"/>
    <property type="evidence" value="ECO:0007669"/>
    <property type="project" value="InterPro"/>
</dbReference>
<dbReference type="Gene3D" id="3.40.50.300">
    <property type="entry name" value="P-loop containing nucleotide triphosphate hydrolases"/>
    <property type="match status" value="1"/>
</dbReference>
<dbReference type="CDD" id="cd19481">
    <property type="entry name" value="RecA-like_protease"/>
    <property type="match status" value="1"/>
</dbReference>
<dbReference type="PANTHER" id="PTHR23076">
    <property type="entry name" value="METALLOPROTEASE M41 FTSH"/>
    <property type="match status" value="1"/>
</dbReference>
<evidence type="ECO:0000259" key="1">
    <source>
        <dbReference type="SMART" id="SM00382"/>
    </source>
</evidence>
<name>A0A9W6C3G0_9CHLO</name>
<comment type="caution">
    <text evidence="3">The sequence shown here is derived from an EMBL/GenBank/DDBJ whole genome shotgun (WGS) entry which is preliminary data.</text>
</comment>
<dbReference type="InterPro" id="IPR003593">
    <property type="entry name" value="AAA+_ATPase"/>
</dbReference>
<dbReference type="InterPro" id="IPR000642">
    <property type="entry name" value="Peptidase_M41"/>
</dbReference>
<dbReference type="EMBL" id="BRXU01000068">
    <property type="protein sequence ID" value="GLC62710.1"/>
    <property type="molecule type" value="Genomic_DNA"/>
</dbReference>
<accession>A0A9W6C3G0</accession>
<gene>
    <name evidence="3" type="primary">PLESTB003850</name>
    <name evidence="2" type="synonym">PLESTB003818</name>
    <name evidence="2" type="ORF">PLESTB_001927100</name>
    <name evidence="3" type="ORF">PLESTB_001930300</name>
</gene>
<dbReference type="Gene3D" id="1.20.58.760">
    <property type="entry name" value="Peptidase M41"/>
    <property type="match status" value="1"/>
</dbReference>